<keyword evidence="4" id="KW-1185">Reference proteome</keyword>
<dbReference type="OrthoDB" id="680497at2759"/>
<evidence type="ECO:0000313" key="3">
    <source>
        <dbReference type="EnsemblPlants" id="KQK14144"/>
    </source>
</evidence>
<gene>
    <name evidence="2" type="ORF">BRADI_1g14536v3</name>
</gene>
<feature type="transmembrane region" description="Helical" evidence="1">
    <location>
        <begin position="448"/>
        <end position="468"/>
    </location>
</feature>
<reference evidence="2 3" key="1">
    <citation type="journal article" date="2010" name="Nature">
        <title>Genome sequencing and analysis of the model grass Brachypodium distachyon.</title>
        <authorList>
            <consortium name="International Brachypodium Initiative"/>
        </authorList>
    </citation>
    <scope>NUCLEOTIDE SEQUENCE [LARGE SCALE GENOMIC DNA]</scope>
    <source>
        <strain evidence="2 3">Bd21</strain>
    </source>
</reference>
<evidence type="ECO:0000256" key="1">
    <source>
        <dbReference type="SAM" id="Phobius"/>
    </source>
</evidence>
<organism evidence="2">
    <name type="scientific">Brachypodium distachyon</name>
    <name type="common">Purple false brome</name>
    <name type="synonym">Trachynia distachya</name>
    <dbReference type="NCBI Taxonomy" id="15368"/>
    <lineage>
        <taxon>Eukaryota</taxon>
        <taxon>Viridiplantae</taxon>
        <taxon>Streptophyta</taxon>
        <taxon>Embryophyta</taxon>
        <taxon>Tracheophyta</taxon>
        <taxon>Spermatophyta</taxon>
        <taxon>Magnoliopsida</taxon>
        <taxon>Liliopsida</taxon>
        <taxon>Poales</taxon>
        <taxon>Poaceae</taxon>
        <taxon>BOP clade</taxon>
        <taxon>Pooideae</taxon>
        <taxon>Stipodae</taxon>
        <taxon>Brachypodieae</taxon>
        <taxon>Brachypodium</taxon>
    </lineage>
</organism>
<keyword evidence="1" id="KW-1133">Transmembrane helix</keyword>
<dbReference type="InterPro" id="IPR004158">
    <property type="entry name" value="DUF247_pln"/>
</dbReference>
<evidence type="ECO:0000313" key="4">
    <source>
        <dbReference type="Proteomes" id="UP000008810"/>
    </source>
</evidence>
<dbReference type="PANTHER" id="PTHR31549">
    <property type="entry name" value="PROTEIN, PUTATIVE (DUF247)-RELATED-RELATED"/>
    <property type="match status" value="1"/>
</dbReference>
<dbReference type="Gramene" id="KQK14144">
    <property type="protein sequence ID" value="KQK14144"/>
    <property type="gene ID" value="BRADI_1g14536v3"/>
</dbReference>
<dbReference type="PANTHER" id="PTHR31549:SF148">
    <property type="match status" value="1"/>
</dbReference>
<dbReference type="InParanoid" id="A0A0Q3GTC7"/>
<dbReference type="EnsemblPlants" id="KQK14144">
    <property type="protein sequence ID" value="KQK14144"/>
    <property type="gene ID" value="BRADI_1g14536v3"/>
</dbReference>
<reference evidence="3" key="3">
    <citation type="submission" date="2018-08" db="UniProtKB">
        <authorList>
            <consortium name="EnsemblPlants"/>
        </authorList>
    </citation>
    <scope>IDENTIFICATION</scope>
    <source>
        <strain evidence="3">cv. Bd21</strain>
    </source>
</reference>
<proteinExistence type="predicted"/>
<evidence type="ECO:0000313" key="2">
    <source>
        <dbReference type="EMBL" id="KQK14144.2"/>
    </source>
</evidence>
<name>A0A0Q3GTC7_BRADI</name>
<keyword evidence="1" id="KW-0812">Transmembrane</keyword>
<keyword evidence="1" id="KW-0472">Membrane</keyword>
<dbReference type="EMBL" id="CM000880">
    <property type="protein sequence ID" value="KQK14144.2"/>
    <property type="molecule type" value="Genomic_DNA"/>
</dbReference>
<sequence length="472" mass="53212">MEESAAWSDDSSSLQTSFPSHSHSEVQLQVVEYAGPATHGNCNPVQVFEKAAQVFCDDYLRSMEWKMHKFPPSLIGVRSWYTRPLTVAIGPYHHAVHPSVLEAEKVKHVAANNCISDCGISVQEMYDAVFSVSHVARSLYHQEAVARIGDDVFLPMMFFDACFLVQFMRIYKRAQHMDTALFTYFISNEDSICTDIMKLENQIPWVVVKTILSFMPAPSPLEKFVTAMKRRLKSKISVIEDIVLDPKYEPPHLLGLVRFYIVGNNNTNKHLRLPDGGDKDMSLSISVAELANVGVNLVPKEDAAGLVDMCLQDNKKWRMFGDLVVPPLSLTEANATWLINMAAFELCKTPDFVGDRIDDEDSAVCSYLHLFAMLLDQEQHVHELRENKVIEGGGLTSKEALEFFTCIGKNMRLGKCYLDIIIKIEKFKLKRSVLLKLYLFITRNRNKIITVLSVFAAVVGVLSSLQALKPAR</sequence>
<protein>
    <submittedName>
        <fullName evidence="2 3">Uncharacterized protein</fullName>
    </submittedName>
</protein>
<dbReference type="ExpressionAtlas" id="A0A0Q3GTC7">
    <property type="expression patterns" value="differential"/>
</dbReference>
<dbReference type="AlphaFoldDB" id="A0A0Q3GTC7"/>
<reference evidence="2" key="2">
    <citation type="submission" date="2017-06" db="EMBL/GenBank/DDBJ databases">
        <title>WGS assembly of Brachypodium distachyon.</title>
        <authorList>
            <consortium name="The International Brachypodium Initiative"/>
            <person name="Lucas S."/>
            <person name="Harmon-Smith M."/>
            <person name="Lail K."/>
            <person name="Tice H."/>
            <person name="Grimwood J."/>
            <person name="Bruce D."/>
            <person name="Barry K."/>
            <person name="Shu S."/>
            <person name="Lindquist E."/>
            <person name="Wang M."/>
            <person name="Pitluck S."/>
            <person name="Vogel J.P."/>
            <person name="Garvin D.F."/>
            <person name="Mockler T.C."/>
            <person name="Schmutz J."/>
            <person name="Rokhsar D."/>
            <person name="Bevan M.W."/>
        </authorList>
    </citation>
    <scope>NUCLEOTIDE SEQUENCE</scope>
    <source>
        <strain evidence="2">Bd21</strain>
    </source>
</reference>
<accession>A0A0Q3GTC7</accession>
<dbReference type="Pfam" id="PF03140">
    <property type="entry name" value="DUF247"/>
    <property type="match status" value="1"/>
</dbReference>
<dbReference type="Proteomes" id="UP000008810">
    <property type="component" value="Chromosome 1"/>
</dbReference>